<dbReference type="GO" id="GO:0008810">
    <property type="term" value="F:cellulase activity"/>
    <property type="evidence" value="ECO:0007669"/>
    <property type="project" value="UniProtKB-EC"/>
</dbReference>
<dbReference type="SUPFAM" id="SSF48208">
    <property type="entry name" value="Six-hairpin glycosidases"/>
    <property type="match status" value="1"/>
</dbReference>
<keyword evidence="8" id="KW-0624">Polysaccharide degradation</keyword>
<dbReference type="InterPro" id="IPR012341">
    <property type="entry name" value="6hp_glycosidase-like_sf"/>
</dbReference>
<comment type="similarity">
    <text evidence="2">Belongs to the glycosyl hydrolase 9 (cellulase E) family.</text>
</comment>
<evidence type="ECO:0000256" key="7">
    <source>
        <dbReference type="ARBA" id="ARBA00023295"/>
    </source>
</evidence>
<reference evidence="10 11" key="1">
    <citation type="journal article" date="2024" name="Nat. Commun.">
        <title>Phylogenomics reveals the evolutionary origins of lichenization in chlorophyte algae.</title>
        <authorList>
            <person name="Puginier C."/>
            <person name="Libourel C."/>
            <person name="Otte J."/>
            <person name="Skaloud P."/>
            <person name="Haon M."/>
            <person name="Grisel S."/>
            <person name="Petersen M."/>
            <person name="Berrin J.G."/>
            <person name="Delaux P.M."/>
            <person name="Dal Grande F."/>
            <person name="Keller J."/>
        </authorList>
    </citation>
    <scope>NUCLEOTIDE SEQUENCE [LARGE SCALE GENOMIC DNA]</scope>
    <source>
        <strain evidence="10 11">SAG 2145</strain>
    </source>
</reference>
<comment type="catalytic activity">
    <reaction evidence="1">
        <text>Endohydrolysis of (1-&gt;4)-beta-D-glucosidic linkages in cellulose, lichenin and cereal beta-D-glucans.</text>
        <dbReference type="EC" id="3.2.1.4"/>
    </reaction>
</comment>
<name>A0AAW1RYC6_9CHLO</name>
<dbReference type="AlphaFoldDB" id="A0AAW1RYC6"/>
<accession>A0AAW1RYC6</accession>
<evidence type="ECO:0000256" key="5">
    <source>
        <dbReference type="ARBA" id="ARBA00023001"/>
    </source>
</evidence>
<evidence type="ECO:0000256" key="1">
    <source>
        <dbReference type="ARBA" id="ARBA00000966"/>
    </source>
</evidence>
<gene>
    <name evidence="10" type="ORF">WJX74_003959</name>
</gene>
<organism evidence="10 11">
    <name type="scientific">Apatococcus lobatus</name>
    <dbReference type="NCBI Taxonomy" id="904363"/>
    <lineage>
        <taxon>Eukaryota</taxon>
        <taxon>Viridiplantae</taxon>
        <taxon>Chlorophyta</taxon>
        <taxon>core chlorophytes</taxon>
        <taxon>Trebouxiophyceae</taxon>
        <taxon>Chlorellales</taxon>
        <taxon>Chlorellaceae</taxon>
        <taxon>Apatococcus</taxon>
    </lineage>
</organism>
<evidence type="ECO:0000256" key="4">
    <source>
        <dbReference type="ARBA" id="ARBA00022801"/>
    </source>
</evidence>
<keyword evidence="5" id="KW-0136">Cellulose degradation</keyword>
<dbReference type="EC" id="3.2.1.4" evidence="3"/>
<keyword evidence="7" id="KW-0326">Glycosidase</keyword>
<dbReference type="InterPro" id="IPR001701">
    <property type="entry name" value="Glyco_hydro_9"/>
</dbReference>
<keyword evidence="4" id="KW-0378">Hydrolase</keyword>
<evidence type="ECO:0000256" key="6">
    <source>
        <dbReference type="ARBA" id="ARBA00023277"/>
    </source>
</evidence>
<evidence type="ECO:0000256" key="3">
    <source>
        <dbReference type="ARBA" id="ARBA00012601"/>
    </source>
</evidence>
<evidence type="ECO:0000313" key="10">
    <source>
        <dbReference type="EMBL" id="KAK9838823.1"/>
    </source>
</evidence>
<evidence type="ECO:0000256" key="2">
    <source>
        <dbReference type="ARBA" id="ARBA00007072"/>
    </source>
</evidence>
<feature type="domain" description="Glycoside hydrolase family 9" evidence="9">
    <location>
        <begin position="15"/>
        <end position="178"/>
    </location>
</feature>
<evidence type="ECO:0000313" key="11">
    <source>
        <dbReference type="Proteomes" id="UP001438707"/>
    </source>
</evidence>
<evidence type="ECO:0000259" key="9">
    <source>
        <dbReference type="Pfam" id="PF00759"/>
    </source>
</evidence>
<dbReference type="GO" id="GO:0030245">
    <property type="term" value="P:cellulose catabolic process"/>
    <property type="evidence" value="ECO:0007669"/>
    <property type="project" value="UniProtKB-KW"/>
</dbReference>
<dbReference type="PANTHER" id="PTHR22298">
    <property type="entry name" value="ENDO-1,4-BETA-GLUCANASE"/>
    <property type="match status" value="1"/>
</dbReference>
<keyword evidence="11" id="KW-1185">Reference proteome</keyword>
<dbReference type="Proteomes" id="UP001438707">
    <property type="component" value="Unassembled WGS sequence"/>
</dbReference>
<keyword evidence="6" id="KW-0119">Carbohydrate metabolism</keyword>
<dbReference type="EMBL" id="JALJOS010000005">
    <property type="protein sequence ID" value="KAK9838823.1"/>
    <property type="molecule type" value="Genomic_DNA"/>
</dbReference>
<sequence>MIWPTDVLLLGLPNQVAEIKQEVEWFLHSWMNGLDSVQYTPQGLAWTWGGGQLRNVANAALIAQVYAKKLTAAGETAKARHYQCWALAQMRQIAGDGGRSYVIGHGNNPPTHSFHKAASCPPKPAACGWKYLNTPHANQHVLHGALVGGPDADGSFVDVRNNSASNQPFLDYNAGWTGK</sequence>
<dbReference type="Gene3D" id="1.50.10.10">
    <property type="match status" value="1"/>
</dbReference>
<proteinExistence type="inferred from homology"/>
<evidence type="ECO:0000256" key="8">
    <source>
        <dbReference type="ARBA" id="ARBA00023326"/>
    </source>
</evidence>
<dbReference type="InterPro" id="IPR008928">
    <property type="entry name" value="6-hairpin_glycosidase_sf"/>
</dbReference>
<comment type="caution">
    <text evidence="10">The sequence shown here is derived from an EMBL/GenBank/DDBJ whole genome shotgun (WGS) entry which is preliminary data.</text>
</comment>
<protein>
    <recommendedName>
        <fullName evidence="3">cellulase</fullName>
        <ecNumber evidence="3">3.2.1.4</ecNumber>
    </recommendedName>
</protein>
<dbReference type="Pfam" id="PF00759">
    <property type="entry name" value="Glyco_hydro_9"/>
    <property type="match status" value="1"/>
</dbReference>